<dbReference type="OrthoDB" id="9802752at2"/>
<name>A0A1H6FCL9_9GAMM</name>
<dbReference type="InterPro" id="IPR036597">
    <property type="entry name" value="Fido-like_dom_sf"/>
</dbReference>
<keyword evidence="3" id="KW-1185">Reference proteome</keyword>
<accession>A0A1H6FCL9</accession>
<dbReference type="EMBL" id="FMSV02000540">
    <property type="protein sequence ID" value="SEH07818.1"/>
    <property type="molecule type" value="Genomic_DNA"/>
</dbReference>
<dbReference type="RefSeq" id="WP_103921435.1">
    <property type="nucleotide sequence ID" value="NZ_FMSV02000540.1"/>
</dbReference>
<evidence type="ECO:0000313" key="2">
    <source>
        <dbReference type="EMBL" id="SEH07818.1"/>
    </source>
</evidence>
<protein>
    <submittedName>
        <fullName evidence="2">Toxin Doc</fullName>
    </submittedName>
</protein>
<organism evidence="2 3">
    <name type="scientific">Candidatus Venteria ishoeyi</name>
    <dbReference type="NCBI Taxonomy" id="1899563"/>
    <lineage>
        <taxon>Bacteria</taxon>
        <taxon>Pseudomonadati</taxon>
        <taxon>Pseudomonadota</taxon>
        <taxon>Gammaproteobacteria</taxon>
        <taxon>Thiotrichales</taxon>
        <taxon>Thiotrichaceae</taxon>
        <taxon>Venteria</taxon>
    </lineage>
</organism>
<reference evidence="2 3" key="1">
    <citation type="submission" date="2016-10" db="EMBL/GenBank/DDBJ databases">
        <authorList>
            <person name="de Groot N.N."/>
        </authorList>
    </citation>
    <scope>NUCLEOTIDE SEQUENCE [LARGE SCALE GENOMIC DNA]</scope>
    <source>
        <strain evidence="2">MBHS1</strain>
    </source>
</reference>
<dbReference type="PIRSF" id="PIRSF018297">
    <property type="entry name" value="Doc"/>
    <property type="match status" value="1"/>
</dbReference>
<dbReference type="Gene3D" id="1.20.120.1870">
    <property type="entry name" value="Fic/DOC protein, Fido domain"/>
    <property type="match status" value="1"/>
</dbReference>
<dbReference type="SUPFAM" id="SSF140931">
    <property type="entry name" value="Fic-like"/>
    <property type="match status" value="1"/>
</dbReference>
<dbReference type="InterPro" id="IPR053737">
    <property type="entry name" value="Type_II_TA_Toxin"/>
</dbReference>
<dbReference type="PANTHER" id="PTHR39426:SF1">
    <property type="entry name" value="HOMOLOGY TO DEATH-ON-CURING PROTEIN OF PHAGE P1"/>
    <property type="match status" value="1"/>
</dbReference>
<dbReference type="Proteomes" id="UP000236724">
    <property type="component" value="Unassembled WGS sequence"/>
</dbReference>
<dbReference type="NCBIfam" id="TIGR01550">
    <property type="entry name" value="DOC_P1"/>
    <property type="match status" value="1"/>
</dbReference>
<dbReference type="GO" id="GO:0016301">
    <property type="term" value="F:kinase activity"/>
    <property type="evidence" value="ECO:0007669"/>
    <property type="project" value="InterPro"/>
</dbReference>
<dbReference type="AlphaFoldDB" id="A0A1H6FCL9"/>
<proteinExistence type="predicted"/>
<gene>
    <name evidence="2" type="primary">doc</name>
    <name evidence="2" type="ORF">MBHS_03705</name>
</gene>
<dbReference type="PANTHER" id="PTHR39426">
    <property type="entry name" value="HOMOLOGY TO DEATH-ON-CURING PROTEIN OF PHAGE P1"/>
    <property type="match status" value="1"/>
</dbReference>
<sequence length="129" mass="14364">MREPIWILDEIVESIHSMLLAEHGGGCGIRDKSLLDSALARPKQKFSYNSSVSIFDLSAAYSFGIAKNHPFVDGNKRTAFTIGTLFLEINGFKLNATEVDATIAFENLASDVLKENELSLWFKEHCIKV</sequence>
<evidence type="ECO:0000259" key="1">
    <source>
        <dbReference type="PROSITE" id="PS51459"/>
    </source>
</evidence>
<dbReference type="Pfam" id="PF02661">
    <property type="entry name" value="Fic"/>
    <property type="match status" value="1"/>
</dbReference>
<evidence type="ECO:0000313" key="3">
    <source>
        <dbReference type="Proteomes" id="UP000236724"/>
    </source>
</evidence>
<dbReference type="InterPro" id="IPR006440">
    <property type="entry name" value="Doc"/>
</dbReference>
<feature type="domain" description="Fido" evidence="1">
    <location>
        <begin position="7"/>
        <end position="124"/>
    </location>
</feature>
<dbReference type="PROSITE" id="PS51459">
    <property type="entry name" value="FIDO"/>
    <property type="match status" value="1"/>
</dbReference>
<dbReference type="InterPro" id="IPR003812">
    <property type="entry name" value="Fido"/>
</dbReference>